<dbReference type="AlphaFoldDB" id="A0A286P3L9"/>
<evidence type="ECO:0000256" key="1">
    <source>
        <dbReference type="SAM" id="MobiDB-lite"/>
    </source>
</evidence>
<keyword evidence="3" id="KW-1185">Reference proteome</keyword>
<accession>A0A286P3L9</accession>
<protein>
    <submittedName>
        <fullName evidence="2">Uncharacterized protein</fullName>
    </submittedName>
</protein>
<evidence type="ECO:0000313" key="2">
    <source>
        <dbReference type="EMBL" id="BBA32241.1"/>
    </source>
</evidence>
<name>A0A286P3L9_9GAMM</name>
<dbReference type="EMBL" id="AP017928">
    <property type="protein sequence ID" value="BBA32241.1"/>
    <property type="molecule type" value="Genomic_DNA"/>
</dbReference>
<dbReference type="KEGG" id="mmai:sS8_0273"/>
<dbReference type="Proteomes" id="UP000266313">
    <property type="component" value="Chromosome"/>
</dbReference>
<evidence type="ECO:0000313" key="3">
    <source>
        <dbReference type="Proteomes" id="UP000266313"/>
    </source>
</evidence>
<gene>
    <name evidence="2" type="ORF">sS8_0273</name>
</gene>
<reference evidence="2 3" key="1">
    <citation type="submission" date="2016-12" db="EMBL/GenBank/DDBJ databases">
        <title>Genome sequencing of Methylocaldum marinum.</title>
        <authorList>
            <person name="Takeuchi M."/>
            <person name="Kamagata Y."/>
            <person name="Hiraoka S."/>
            <person name="Oshima K."/>
            <person name="Hattori M."/>
            <person name="Iwasaki W."/>
        </authorList>
    </citation>
    <scope>NUCLEOTIDE SEQUENCE [LARGE SCALE GENOMIC DNA]</scope>
    <source>
        <strain evidence="2 3">S8</strain>
    </source>
</reference>
<organism evidence="2 3">
    <name type="scientific">Methylocaldum marinum</name>
    <dbReference type="NCBI Taxonomy" id="1432792"/>
    <lineage>
        <taxon>Bacteria</taxon>
        <taxon>Pseudomonadati</taxon>
        <taxon>Pseudomonadota</taxon>
        <taxon>Gammaproteobacteria</taxon>
        <taxon>Methylococcales</taxon>
        <taxon>Methylococcaceae</taxon>
        <taxon>Methylocaldum</taxon>
    </lineage>
</organism>
<proteinExistence type="predicted"/>
<feature type="region of interest" description="Disordered" evidence="1">
    <location>
        <begin position="1"/>
        <end position="21"/>
    </location>
</feature>
<sequence length="100" mass="11144">MDSASFRANPKHLGKSGSYRSPETAIEPIVRRVVVKFPFRGGPHLSESGKLLYRRSFCNVPSPPLRAPPSPKCKLSLTPPQSRLKRNAAIRLKAIPEHFL</sequence>